<evidence type="ECO:0000313" key="1">
    <source>
        <dbReference type="EMBL" id="KAI3758366.1"/>
    </source>
</evidence>
<evidence type="ECO:0000313" key="2">
    <source>
        <dbReference type="Proteomes" id="UP001055879"/>
    </source>
</evidence>
<dbReference type="EMBL" id="CM042048">
    <property type="protein sequence ID" value="KAI3758366.1"/>
    <property type="molecule type" value="Genomic_DNA"/>
</dbReference>
<accession>A0ACB9EIT4</accession>
<name>A0ACB9EIT4_ARCLA</name>
<keyword evidence="2" id="KW-1185">Reference proteome</keyword>
<dbReference type="Proteomes" id="UP001055879">
    <property type="component" value="Linkage Group LG02"/>
</dbReference>
<organism evidence="1 2">
    <name type="scientific">Arctium lappa</name>
    <name type="common">Greater burdock</name>
    <name type="synonym">Lappa major</name>
    <dbReference type="NCBI Taxonomy" id="4217"/>
    <lineage>
        <taxon>Eukaryota</taxon>
        <taxon>Viridiplantae</taxon>
        <taxon>Streptophyta</taxon>
        <taxon>Embryophyta</taxon>
        <taxon>Tracheophyta</taxon>
        <taxon>Spermatophyta</taxon>
        <taxon>Magnoliopsida</taxon>
        <taxon>eudicotyledons</taxon>
        <taxon>Gunneridae</taxon>
        <taxon>Pentapetalae</taxon>
        <taxon>asterids</taxon>
        <taxon>campanulids</taxon>
        <taxon>Asterales</taxon>
        <taxon>Asteraceae</taxon>
        <taxon>Carduoideae</taxon>
        <taxon>Cardueae</taxon>
        <taxon>Arctiinae</taxon>
        <taxon>Arctium</taxon>
    </lineage>
</organism>
<protein>
    <submittedName>
        <fullName evidence="1">Uncharacterized protein</fullName>
    </submittedName>
</protein>
<sequence length="71" mass="8235">MIEEFTSLDAWKKKFVSFIFSLFFHTHKSPKILICKSPNLSARIYEELIGKVIMAHKSSSFLNFCCIDFGL</sequence>
<reference evidence="1 2" key="2">
    <citation type="journal article" date="2022" name="Mol. Ecol. Resour.">
        <title>The genomes of chicory, endive, great burdock and yacon provide insights into Asteraceae paleo-polyploidization history and plant inulin production.</title>
        <authorList>
            <person name="Fan W."/>
            <person name="Wang S."/>
            <person name="Wang H."/>
            <person name="Wang A."/>
            <person name="Jiang F."/>
            <person name="Liu H."/>
            <person name="Zhao H."/>
            <person name="Xu D."/>
            <person name="Zhang Y."/>
        </authorList>
    </citation>
    <scope>NUCLEOTIDE SEQUENCE [LARGE SCALE GENOMIC DNA]</scope>
    <source>
        <strain evidence="2">cv. Niubang</strain>
    </source>
</reference>
<gene>
    <name evidence="1" type="ORF">L6452_05926</name>
</gene>
<proteinExistence type="predicted"/>
<reference evidence="2" key="1">
    <citation type="journal article" date="2022" name="Mol. Ecol. Resour.">
        <title>The genomes of chicory, endive, great burdock and yacon provide insights into Asteraceae palaeo-polyploidization history and plant inulin production.</title>
        <authorList>
            <person name="Fan W."/>
            <person name="Wang S."/>
            <person name="Wang H."/>
            <person name="Wang A."/>
            <person name="Jiang F."/>
            <person name="Liu H."/>
            <person name="Zhao H."/>
            <person name="Xu D."/>
            <person name="Zhang Y."/>
        </authorList>
    </citation>
    <scope>NUCLEOTIDE SEQUENCE [LARGE SCALE GENOMIC DNA]</scope>
    <source>
        <strain evidence="2">cv. Niubang</strain>
    </source>
</reference>
<comment type="caution">
    <text evidence="1">The sequence shown here is derived from an EMBL/GenBank/DDBJ whole genome shotgun (WGS) entry which is preliminary data.</text>
</comment>